<comment type="subcellular location">
    <subcellularLocation>
        <location evidence="1">Mitochondrion</location>
    </subcellularLocation>
    <subcellularLocation>
        <location evidence="2">Peroxisome</location>
    </subcellularLocation>
</comment>
<evidence type="ECO:0000256" key="4">
    <source>
        <dbReference type="ARBA" id="ARBA00022618"/>
    </source>
</evidence>
<evidence type="ECO:0000256" key="13">
    <source>
        <dbReference type="SAM" id="MobiDB-lite"/>
    </source>
</evidence>
<dbReference type="InterPro" id="IPR001401">
    <property type="entry name" value="Dynamin_GTPase"/>
</dbReference>
<keyword evidence="3" id="KW-0962">Peroxisome biogenesis</keyword>
<comment type="similarity">
    <text evidence="12">Belongs to the TRAFAC class dynamin-like GTPase superfamily. Dynamin/Fzo/YdjA family.</text>
</comment>
<evidence type="ECO:0000256" key="7">
    <source>
        <dbReference type="ARBA" id="ARBA00023128"/>
    </source>
</evidence>
<dbReference type="EMBL" id="NKQK01000019">
    <property type="protein sequence ID" value="PSS02591.1"/>
    <property type="molecule type" value="Genomic_DNA"/>
</dbReference>
<dbReference type="FunCoup" id="A0A2R6Q5P5">
    <property type="interactions" value="6998"/>
</dbReference>
<dbReference type="FunFam" id="1.20.120.1240:FF:000018">
    <property type="entry name" value="Dynamin-related protein 3A"/>
    <property type="match status" value="1"/>
</dbReference>
<name>A0A2R6Q5P5_ACTCC</name>
<feature type="compositionally biased region" description="Low complexity" evidence="13">
    <location>
        <begin position="774"/>
        <end position="789"/>
    </location>
</feature>
<dbReference type="PRINTS" id="PR00195">
    <property type="entry name" value="DYNAMIN"/>
</dbReference>
<dbReference type="InterPro" id="IPR020850">
    <property type="entry name" value="GED_dom"/>
</dbReference>
<evidence type="ECO:0000256" key="8">
    <source>
        <dbReference type="ARBA" id="ARBA00023134"/>
    </source>
</evidence>
<proteinExistence type="inferred from homology"/>
<dbReference type="GO" id="GO:0016020">
    <property type="term" value="C:membrane"/>
    <property type="evidence" value="ECO:0007669"/>
    <property type="project" value="TreeGrafter"/>
</dbReference>
<dbReference type="SUPFAM" id="SSF52540">
    <property type="entry name" value="P-loop containing nucleoside triphosphate hydrolases"/>
    <property type="match status" value="1"/>
</dbReference>
<evidence type="ECO:0000256" key="12">
    <source>
        <dbReference type="RuleBase" id="RU003932"/>
    </source>
</evidence>
<dbReference type="SMART" id="SM00053">
    <property type="entry name" value="DYNc"/>
    <property type="match status" value="1"/>
</dbReference>
<evidence type="ECO:0000256" key="1">
    <source>
        <dbReference type="ARBA" id="ARBA00004173"/>
    </source>
</evidence>
<dbReference type="InterPro" id="IPR000375">
    <property type="entry name" value="Dynamin_stalk"/>
</dbReference>
<dbReference type="InterPro" id="IPR027417">
    <property type="entry name" value="P-loop_NTPase"/>
</dbReference>
<keyword evidence="6" id="KW-0378">Hydrolase</keyword>
<dbReference type="CDD" id="cd08771">
    <property type="entry name" value="DLP_1"/>
    <property type="match status" value="1"/>
</dbReference>
<keyword evidence="17" id="KW-1185">Reference proteome</keyword>
<dbReference type="PANTHER" id="PTHR11566:SF21">
    <property type="entry name" value="DYNAMIN RELATED PROTEIN 1, ISOFORM A"/>
    <property type="match status" value="1"/>
</dbReference>
<dbReference type="STRING" id="1590841.A0A2R6Q5P5"/>
<dbReference type="GO" id="GO:0005739">
    <property type="term" value="C:mitochondrion"/>
    <property type="evidence" value="ECO:0007669"/>
    <property type="project" value="UniProtKB-SubCell"/>
</dbReference>
<dbReference type="GO" id="GO:0003924">
    <property type="term" value="F:GTPase activity"/>
    <property type="evidence" value="ECO:0007669"/>
    <property type="project" value="InterPro"/>
</dbReference>
<evidence type="ECO:0000256" key="5">
    <source>
        <dbReference type="ARBA" id="ARBA00022741"/>
    </source>
</evidence>
<feature type="domain" description="Dynamin-type G" evidence="15">
    <location>
        <begin position="45"/>
        <end position="318"/>
    </location>
</feature>
<evidence type="ECO:0000259" key="14">
    <source>
        <dbReference type="PROSITE" id="PS51388"/>
    </source>
</evidence>
<dbReference type="FunFam" id="3.40.50.300:FF:001027">
    <property type="entry name" value="dynamin-related protein 3A"/>
    <property type="match status" value="1"/>
</dbReference>
<dbReference type="InterPro" id="IPR045063">
    <property type="entry name" value="Dynamin_N"/>
</dbReference>
<evidence type="ECO:0000256" key="11">
    <source>
        <dbReference type="ARBA" id="ARBA00023306"/>
    </source>
</evidence>
<dbReference type="InterPro" id="IPR003130">
    <property type="entry name" value="GED"/>
</dbReference>
<evidence type="ECO:0000256" key="10">
    <source>
        <dbReference type="ARBA" id="ARBA00023175"/>
    </source>
</evidence>
<evidence type="ECO:0000256" key="2">
    <source>
        <dbReference type="ARBA" id="ARBA00004275"/>
    </source>
</evidence>
<dbReference type="Pfam" id="PF00350">
    <property type="entry name" value="Dynamin_N"/>
    <property type="match status" value="1"/>
</dbReference>
<dbReference type="InterPro" id="IPR019762">
    <property type="entry name" value="Dynamin_GTPase_CS"/>
</dbReference>
<dbReference type="FunFam" id="1.20.120.1240:FF:000013">
    <property type="entry name" value="Dynamin-related protein 3A"/>
    <property type="match status" value="1"/>
</dbReference>
<dbReference type="InterPro" id="IPR030381">
    <property type="entry name" value="G_DYNAMIN_dom"/>
</dbReference>
<dbReference type="GO" id="GO:0005777">
    <property type="term" value="C:peroxisome"/>
    <property type="evidence" value="ECO:0007669"/>
    <property type="project" value="UniProtKB-SubCell"/>
</dbReference>
<reference evidence="16 17" key="1">
    <citation type="submission" date="2017-07" db="EMBL/GenBank/DDBJ databases">
        <title>An improved, manually edited Actinidia chinensis var. chinensis (kiwifruit) genome highlights the challenges associated with draft genomes and gene prediction in plants.</title>
        <authorList>
            <person name="Pilkington S."/>
            <person name="Crowhurst R."/>
            <person name="Hilario E."/>
            <person name="Nardozza S."/>
            <person name="Fraser L."/>
            <person name="Peng Y."/>
            <person name="Gunaseelan K."/>
            <person name="Simpson R."/>
            <person name="Tahir J."/>
            <person name="Deroles S."/>
            <person name="Templeton K."/>
            <person name="Luo Z."/>
            <person name="Davy M."/>
            <person name="Cheng C."/>
            <person name="Mcneilage M."/>
            <person name="Scaglione D."/>
            <person name="Liu Y."/>
            <person name="Zhang Q."/>
            <person name="Datson P."/>
            <person name="De Silva N."/>
            <person name="Gardiner S."/>
            <person name="Bassett H."/>
            <person name="Chagne D."/>
            <person name="Mccallum J."/>
            <person name="Dzierzon H."/>
            <person name="Deng C."/>
            <person name="Wang Y.-Y."/>
            <person name="Barron N."/>
            <person name="Manako K."/>
            <person name="Bowen J."/>
            <person name="Foster T."/>
            <person name="Erridge Z."/>
            <person name="Tiffin H."/>
            <person name="Waite C."/>
            <person name="Davies K."/>
            <person name="Grierson E."/>
            <person name="Laing W."/>
            <person name="Kirk R."/>
            <person name="Chen X."/>
            <person name="Wood M."/>
            <person name="Montefiori M."/>
            <person name="Brummell D."/>
            <person name="Schwinn K."/>
            <person name="Catanach A."/>
            <person name="Fullerton C."/>
            <person name="Li D."/>
            <person name="Meiyalaghan S."/>
            <person name="Nieuwenhuizen N."/>
            <person name="Read N."/>
            <person name="Prakash R."/>
            <person name="Hunter D."/>
            <person name="Zhang H."/>
            <person name="Mckenzie M."/>
            <person name="Knabel M."/>
            <person name="Harris A."/>
            <person name="Allan A."/>
            <person name="Chen A."/>
            <person name="Janssen B."/>
            <person name="Plunkett B."/>
            <person name="Dwamena C."/>
            <person name="Voogd C."/>
            <person name="Leif D."/>
            <person name="Lafferty D."/>
            <person name="Souleyre E."/>
            <person name="Varkonyi-Gasic E."/>
            <person name="Gambi F."/>
            <person name="Hanley J."/>
            <person name="Yao J.-L."/>
            <person name="Cheung J."/>
            <person name="David K."/>
            <person name="Warren B."/>
            <person name="Marsh K."/>
            <person name="Snowden K."/>
            <person name="Lin-Wang K."/>
            <person name="Brian L."/>
            <person name="Martinez-Sanchez M."/>
            <person name="Wang M."/>
            <person name="Ileperuma N."/>
            <person name="Macnee N."/>
            <person name="Campin R."/>
            <person name="Mcatee P."/>
            <person name="Drummond R."/>
            <person name="Espley R."/>
            <person name="Ireland H."/>
            <person name="Wu R."/>
            <person name="Atkinson R."/>
            <person name="Karunairetnam S."/>
            <person name="Bulley S."/>
            <person name="Chunkath S."/>
            <person name="Hanley Z."/>
            <person name="Storey R."/>
            <person name="Thrimawithana A."/>
            <person name="Thomson S."/>
            <person name="David C."/>
            <person name="Testolin R."/>
        </authorList>
    </citation>
    <scope>NUCLEOTIDE SEQUENCE [LARGE SCALE GENOMIC DNA]</scope>
    <source>
        <strain evidence="17">cv. Red5</strain>
        <tissue evidence="16">Young leaf</tissue>
    </source>
</reference>
<evidence type="ECO:0000259" key="15">
    <source>
        <dbReference type="PROSITE" id="PS51718"/>
    </source>
</evidence>
<dbReference type="PROSITE" id="PS51388">
    <property type="entry name" value="GED"/>
    <property type="match status" value="1"/>
</dbReference>
<dbReference type="InParanoid" id="A0A2R6Q5P5"/>
<feature type="domain" description="GED" evidence="14">
    <location>
        <begin position="660"/>
        <end position="751"/>
    </location>
</feature>
<keyword evidence="4" id="KW-0132">Cell division</keyword>
<dbReference type="InterPro" id="IPR022812">
    <property type="entry name" value="Dynamin"/>
</dbReference>
<dbReference type="AlphaFoldDB" id="A0A2R6Q5P5"/>
<keyword evidence="5 12" id="KW-0547">Nucleotide-binding</keyword>
<dbReference type="GO" id="GO:0008017">
    <property type="term" value="F:microtubule binding"/>
    <property type="evidence" value="ECO:0007669"/>
    <property type="project" value="TreeGrafter"/>
</dbReference>
<dbReference type="PROSITE" id="PS51718">
    <property type="entry name" value="G_DYNAMIN_2"/>
    <property type="match status" value="1"/>
</dbReference>
<accession>A0A2R6Q5P5</accession>
<dbReference type="PROSITE" id="PS00410">
    <property type="entry name" value="G_DYNAMIN_1"/>
    <property type="match status" value="1"/>
</dbReference>
<dbReference type="GO" id="GO:0051301">
    <property type="term" value="P:cell division"/>
    <property type="evidence" value="ECO:0007669"/>
    <property type="project" value="UniProtKB-KW"/>
</dbReference>
<dbReference type="PANTHER" id="PTHR11566">
    <property type="entry name" value="DYNAMIN"/>
    <property type="match status" value="1"/>
</dbReference>
<evidence type="ECO:0000313" key="16">
    <source>
        <dbReference type="EMBL" id="PSS02591.1"/>
    </source>
</evidence>
<dbReference type="Pfam" id="PF02212">
    <property type="entry name" value="GED"/>
    <property type="match status" value="1"/>
</dbReference>
<organism evidence="16 17">
    <name type="scientific">Actinidia chinensis var. chinensis</name>
    <name type="common">Chinese soft-hair kiwi</name>
    <dbReference type="NCBI Taxonomy" id="1590841"/>
    <lineage>
        <taxon>Eukaryota</taxon>
        <taxon>Viridiplantae</taxon>
        <taxon>Streptophyta</taxon>
        <taxon>Embryophyta</taxon>
        <taxon>Tracheophyta</taxon>
        <taxon>Spermatophyta</taxon>
        <taxon>Magnoliopsida</taxon>
        <taxon>eudicotyledons</taxon>
        <taxon>Gunneridae</taxon>
        <taxon>Pentapetalae</taxon>
        <taxon>asterids</taxon>
        <taxon>Ericales</taxon>
        <taxon>Actinidiaceae</taxon>
        <taxon>Actinidia</taxon>
    </lineage>
</organism>
<sequence length="832" mass="91969">MADEPVASAQPSPSLSSNAASLGHSVIPIVNKLQDIFAQLGSQSTIELPQVAVVGSQSSGKSSVLEALVGRDFLPRGSDICTRRPLVLQLLQIKRKPDGTDEEYGEFLHLPGKRFFDFNEIRREIQAETEREAGGNKGVSDKQIRLKIFSPNVLDITLVDLPGITKVPVGDQPSDIEARIRTMIMSYIKLPSCLILAVTPANSDLANSDALQIAGNADPDGYRTIGVITKLDIMDRGTDARNFLLGKVIPLRLGFVGVVNRSQEDIILNRSIKDALVAEEKFFRSRPVYSDLADRCGVPRLAKKLNQILVQHIKTVLPGLKSRINSALVSVAKEHASYGEITESKAGQGALLLNILSKFSEAFSSMVEGKNEAMSTSELSGGARIHYIFQSIFVKSLEEVDPCEDLTDDDIRTAIQNATGPKSALFVPEVPFEVLIRRQIARLLDPSLQCARFIYDELIKMSHRCMVNELQRFPVLRKRMDEVIGNFLREGLEPSETMIGHVIEMEMDYINTSHPNFIGGSKAVELALQQVKSNRVAAPISKLKDAVDSDKAPMSERSLKSRAILARPANGIVHEQGVRPIADVEKTTSTGSGMTGSSWGISSIFGGSDNRMLVKENSTNKSYREPVQSMEHSFSMIHLREPPTVLRPSETHSDQEAIEIAVTKLLLNSYYDIVRKNIEDSIPKAIMHFLVNHTKRELHNVFIKKLYRDNLLEEMLQEPDEVAMKRKRTRETLRVLQQAFRTLDELPLEAESVERGYSLSTDPTGLPKIHGLPTSSMYSTSSGSTESYTAPKNLKSRKSSHSGELQSPFYANADSNGGGRNSTFSLYPTVDL</sequence>
<evidence type="ECO:0000256" key="6">
    <source>
        <dbReference type="ARBA" id="ARBA00022801"/>
    </source>
</evidence>
<evidence type="ECO:0000313" key="17">
    <source>
        <dbReference type="Proteomes" id="UP000241394"/>
    </source>
</evidence>
<dbReference type="OrthoDB" id="5061070at2759"/>
<dbReference type="Gramene" id="PSS02591">
    <property type="protein sequence ID" value="PSS02591"/>
    <property type="gene ID" value="CEY00_Acc06837"/>
</dbReference>
<comment type="caution">
    <text evidence="16">The sequence shown here is derived from an EMBL/GenBank/DDBJ whole genome shotgun (WGS) entry which is preliminary data.</text>
</comment>
<dbReference type="GO" id="GO:0007031">
    <property type="term" value="P:peroxisome organization"/>
    <property type="evidence" value="ECO:0007669"/>
    <property type="project" value="UniProtKB-KW"/>
</dbReference>
<dbReference type="GO" id="GO:0005874">
    <property type="term" value="C:microtubule"/>
    <property type="evidence" value="ECO:0007669"/>
    <property type="project" value="TreeGrafter"/>
</dbReference>
<keyword evidence="8 12" id="KW-0342">GTP-binding</keyword>
<evidence type="ECO:0000256" key="9">
    <source>
        <dbReference type="ARBA" id="ARBA00023140"/>
    </source>
</evidence>
<dbReference type="GO" id="GO:0005525">
    <property type="term" value="F:GTP binding"/>
    <property type="evidence" value="ECO:0007669"/>
    <property type="project" value="UniProtKB-KW"/>
</dbReference>
<evidence type="ECO:0000256" key="3">
    <source>
        <dbReference type="ARBA" id="ARBA00022593"/>
    </source>
</evidence>
<keyword evidence="7" id="KW-0496">Mitochondrion</keyword>
<keyword evidence="11" id="KW-0131">Cell cycle</keyword>
<dbReference type="Gene3D" id="3.40.50.300">
    <property type="entry name" value="P-loop containing nucleotide triphosphate hydrolases"/>
    <property type="match status" value="1"/>
</dbReference>
<gene>
    <name evidence="16" type="ORF">CEY00_Acc06837</name>
</gene>
<dbReference type="Proteomes" id="UP000241394">
    <property type="component" value="Chromosome LG19"/>
</dbReference>
<dbReference type="Gene3D" id="1.20.120.1240">
    <property type="entry name" value="Dynamin, middle domain"/>
    <property type="match status" value="2"/>
</dbReference>
<feature type="region of interest" description="Disordered" evidence="13">
    <location>
        <begin position="756"/>
        <end position="832"/>
    </location>
</feature>
<dbReference type="Pfam" id="PF01031">
    <property type="entry name" value="Dynamin_M"/>
    <property type="match status" value="1"/>
</dbReference>
<dbReference type="SMART" id="SM00302">
    <property type="entry name" value="GED"/>
    <property type="match status" value="1"/>
</dbReference>
<reference evidence="17" key="2">
    <citation type="journal article" date="2018" name="BMC Genomics">
        <title>A manually annotated Actinidia chinensis var. chinensis (kiwifruit) genome highlights the challenges associated with draft genomes and gene prediction in plants.</title>
        <authorList>
            <person name="Pilkington S.M."/>
            <person name="Crowhurst R."/>
            <person name="Hilario E."/>
            <person name="Nardozza S."/>
            <person name="Fraser L."/>
            <person name="Peng Y."/>
            <person name="Gunaseelan K."/>
            <person name="Simpson R."/>
            <person name="Tahir J."/>
            <person name="Deroles S.C."/>
            <person name="Templeton K."/>
            <person name="Luo Z."/>
            <person name="Davy M."/>
            <person name="Cheng C."/>
            <person name="McNeilage M."/>
            <person name="Scaglione D."/>
            <person name="Liu Y."/>
            <person name="Zhang Q."/>
            <person name="Datson P."/>
            <person name="De Silva N."/>
            <person name="Gardiner S.E."/>
            <person name="Bassett H."/>
            <person name="Chagne D."/>
            <person name="McCallum J."/>
            <person name="Dzierzon H."/>
            <person name="Deng C."/>
            <person name="Wang Y.Y."/>
            <person name="Barron L."/>
            <person name="Manako K."/>
            <person name="Bowen J."/>
            <person name="Foster T.M."/>
            <person name="Erridge Z.A."/>
            <person name="Tiffin H."/>
            <person name="Waite C.N."/>
            <person name="Davies K.M."/>
            <person name="Grierson E.P."/>
            <person name="Laing W.A."/>
            <person name="Kirk R."/>
            <person name="Chen X."/>
            <person name="Wood M."/>
            <person name="Montefiori M."/>
            <person name="Brummell D.A."/>
            <person name="Schwinn K.E."/>
            <person name="Catanach A."/>
            <person name="Fullerton C."/>
            <person name="Li D."/>
            <person name="Meiyalaghan S."/>
            <person name="Nieuwenhuizen N."/>
            <person name="Read N."/>
            <person name="Prakash R."/>
            <person name="Hunter D."/>
            <person name="Zhang H."/>
            <person name="McKenzie M."/>
            <person name="Knabel M."/>
            <person name="Harris A."/>
            <person name="Allan A.C."/>
            <person name="Gleave A."/>
            <person name="Chen A."/>
            <person name="Janssen B.J."/>
            <person name="Plunkett B."/>
            <person name="Ampomah-Dwamena C."/>
            <person name="Voogd C."/>
            <person name="Leif D."/>
            <person name="Lafferty D."/>
            <person name="Souleyre E.J.F."/>
            <person name="Varkonyi-Gasic E."/>
            <person name="Gambi F."/>
            <person name="Hanley J."/>
            <person name="Yao J.L."/>
            <person name="Cheung J."/>
            <person name="David K.M."/>
            <person name="Warren B."/>
            <person name="Marsh K."/>
            <person name="Snowden K.C."/>
            <person name="Lin-Wang K."/>
            <person name="Brian L."/>
            <person name="Martinez-Sanchez M."/>
            <person name="Wang M."/>
            <person name="Ileperuma N."/>
            <person name="Macnee N."/>
            <person name="Campin R."/>
            <person name="McAtee P."/>
            <person name="Drummond R.S.M."/>
            <person name="Espley R.V."/>
            <person name="Ireland H.S."/>
            <person name="Wu R."/>
            <person name="Atkinson R.G."/>
            <person name="Karunairetnam S."/>
            <person name="Bulley S."/>
            <person name="Chunkath S."/>
            <person name="Hanley Z."/>
            <person name="Storey R."/>
            <person name="Thrimawithana A.H."/>
            <person name="Thomson S."/>
            <person name="David C."/>
            <person name="Testolin R."/>
            <person name="Huang H."/>
            <person name="Hellens R.P."/>
            <person name="Schaffer R.J."/>
        </authorList>
    </citation>
    <scope>NUCLEOTIDE SEQUENCE [LARGE SCALE GENOMIC DNA]</scope>
    <source>
        <strain evidence="17">cv. Red5</strain>
    </source>
</reference>
<protein>
    <submittedName>
        <fullName evidence="16">Dynamin-related protein like</fullName>
    </submittedName>
</protein>
<keyword evidence="10" id="KW-0505">Motor protein</keyword>
<keyword evidence="9" id="KW-0576">Peroxisome</keyword>
<dbReference type="OMA" id="MLEPCKQ"/>